<feature type="domain" description="Plastocyanin-like" evidence="7">
    <location>
        <begin position="245"/>
        <end position="408"/>
    </location>
</feature>
<dbReference type="Pfam" id="PF00394">
    <property type="entry name" value="Cu-oxidase"/>
    <property type="match status" value="1"/>
</dbReference>
<evidence type="ECO:0000256" key="3">
    <source>
        <dbReference type="ARBA" id="ARBA00023002"/>
    </source>
</evidence>
<dbReference type="AlphaFoldDB" id="A0A0G2E5P4"/>
<dbReference type="EMBL" id="LCWF01000133">
    <property type="protein sequence ID" value="KKY18034.1"/>
    <property type="molecule type" value="Genomic_DNA"/>
</dbReference>
<dbReference type="InterPro" id="IPR008972">
    <property type="entry name" value="Cupredoxin"/>
</dbReference>
<dbReference type="InterPro" id="IPR011707">
    <property type="entry name" value="Cu-oxidase-like_N"/>
</dbReference>
<evidence type="ECO:0000259" key="7">
    <source>
        <dbReference type="Pfam" id="PF00394"/>
    </source>
</evidence>
<keyword evidence="11" id="KW-1185">Reference proteome</keyword>
<dbReference type="SUPFAM" id="SSF49503">
    <property type="entry name" value="Cupredoxins"/>
    <property type="match status" value="3"/>
</dbReference>
<dbReference type="PANTHER" id="PTHR11709">
    <property type="entry name" value="MULTI-COPPER OXIDASE"/>
    <property type="match status" value="1"/>
</dbReference>
<comment type="similarity">
    <text evidence="1">Belongs to the multicopper oxidase family.</text>
</comment>
<proteinExistence type="inferred from homology"/>
<dbReference type="GO" id="GO:0016491">
    <property type="term" value="F:oxidoreductase activity"/>
    <property type="evidence" value="ECO:0007669"/>
    <property type="project" value="UniProtKB-KW"/>
</dbReference>
<organism evidence="10 11">
    <name type="scientific">Phaeomoniella chlamydospora</name>
    <name type="common">Phaeoacremonium chlamydosporum</name>
    <dbReference type="NCBI Taxonomy" id="158046"/>
    <lineage>
        <taxon>Eukaryota</taxon>
        <taxon>Fungi</taxon>
        <taxon>Dikarya</taxon>
        <taxon>Ascomycota</taxon>
        <taxon>Pezizomycotina</taxon>
        <taxon>Eurotiomycetes</taxon>
        <taxon>Chaetothyriomycetidae</taxon>
        <taxon>Phaeomoniellales</taxon>
        <taxon>Phaeomoniellaceae</taxon>
        <taxon>Phaeomoniella</taxon>
    </lineage>
</organism>
<protein>
    <submittedName>
        <fullName evidence="10">Putative l-ascorbate oxidase</fullName>
    </submittedName>
</protein>
<dbReference type="Pfam" id="PF07731">
    <property type="entry name" value="Cu-oxidase_2"/>
    <property type="match status" value="1"/>
</dbReference>
<keyword evidence="4" id="KW-0186">Copper</keyword>
<gene>
    <name evidence="10" type="ORF">UCRPC4_g05237</name>
</gene>
<feature type="region of interest" description="Disordered" evidence="5">
    <location>
        <begin position="695"/>
        <end position="714"/>
    </location>
</feature>
<comment type="caution">
    <text evidence="10">The sequence shown here is derived from an EMBL/GenBank/DDBJ whole genome shotgun (WGS) entry which is preliminary data.</text>
</comment>
<dbReference type="FunFam" id="2.60.40.420:FF:000071">
    <property type="entry name" value="Conidial pigment biosynthesis oxidase Abr1/brown 1"/>
    <property type="match status" value="1"/>
</dbReference>
<dbReference type="InterPro" id="IPR033138">
    <property type="entry name" value="Cu_oxidase_CS"/>
</dbReference>
<dbReference type="CDD" id="cd13886">
    <property type="entry name" value="CuRO_2_MCO_like_1"/>
    <property type="match status" value="1"/>
</dbReference>
<reference evidence="10 11" key="2">
    <citation type="submission" date="2015-05" db="EMBL/GenBank/DDBJ databases">
        <authorList>
            <person name="Morales-Cruz A."/>
            <person name="Amrine K.C."/>
            <person name="Cantu D."/>
        </authorList>
    </citation>
    <scope>NUCLEOTIDE SEQUENCE [LARGE SCALE GENOMIC DNA]</scope>
    <source>
        <strain evidence="10">UCRPC4</strain>
    </source>
</reference>
<dbReference type="CDD" id="cd13910">
    <property type="entry name" value="CuRO_3_MCO_like_4"/>
    <property type="match status" value="1"/>
</dbReference>
<keyword evidence="3" id="KW-0560">Oxidoreductase</keyword>
<evidence type="ECO:0000313" key="10">
    <source>
        <dbReference type="EMBL" id="KKY18034.1"/>
    </source>
</evidence>
<name>A0A0G2E5P4_PHACM</name>
<reference evidence="10 11" key="1">
    <citation type="submission" date="2015-05" db="EMBL/GenBank/DDBJ databases">
        <title>Distinctive expansion of gene families associated with plant cell wall degradation and secondary metabolism in the genomes of grapevine trunk pathogens.</title>
        <authorList>
            <person name="Lawrence D.P."/>
            <person name="Travadon R."/>
            <person name="Rolshausen P.E."/>
            <person name="Baumgartner K."/>
        </authorList>
    </citation>
    <scope>NUCLEOTIDE SEQUENCE [LARGE SCALE GENOMIC DNA]</scope>
    <source>
        <strain evidence="10">UCRPC4</strain>
    </source>
</reference>
<evidence type="ECO:0000259" key="8">
    <source>
        <dbReference type="Pfam" id="PF07731"/>
    </source>
</evidence>
<dbReference type="OrthoDB" id="2121828at2759"/>
<dbReference type="PROSITE" id="PS00080">
    <property type="entry name" value="MULTICOPPER_OXIDASE2"/>
    <property type="match status" value="1"/>
</dbReference>
<evidence type="ECO:0000256" key="4">
    <source>
        <dbReference type="ARBA" id="ARBA00023008"/>
    </source>
</evidence>
<dbReference type="Gene3D" id="2.60.40.420">
    <property type="entry name" value="Cupredoxins - blue copper proteins"/>
    <property type="match status" value="3"/>
</dbReference>
<keyword evidence="6" id="KW-0812">Transmembrane</keyword>
<dbReference type="CDD" id="cd13857">
    <property type="entry name" value="CuRO_1_Diphenol_Ox"/>
    <property type="match status" value="1"/>
</dbReference>
<evidence type="ECO:0000256" key="6">
    <source>
        <dbReference type="SAM" id="Phobius"/>
    </source>
</evidence>
<evidence type="ECO:0000256" key="5">
    <source>
        <dbReference type="SAM" id="MobiDB-lite"/>
    </source>
</evidence>
<dbReference type="InterPro" id="IPR011706">
    <property type="entry name" value="Cu-oxidase_C"/>
</dbReference>
<evidence type="ECO:0000256" key="2">
    <source>
        <dbReference type="ARBA" id="ARBA00022723"/>
    </source>
</evidence>
<dbReference type="GO" id="GO:0005507">
    <property type="term" value="F:copper ion binding"/>
    <property type="evidence" value="ECO:0007669"/>
    <property type="project" value="InterPro"/>
</dbReference>
<evidence type="ECO:0000313" key="11">
    <source>
        <dbReference type="Proteomes" id="UP000053317"/>
    </source>
</evidence>
<evidence type="ECO:0000256" key="1">
    <source>
        <dbReference type="ARBA" id="ARBA00010609"/>
    </source>
</evidence>
<keyword evidence="6" id="KW-0472">Membrane</keyword>
<dbReference type="Pfam" id="PF07732">
    <property type="entry name" value="Cu-oxidase_3"/>
    <property type="match status" value="1"/>
</dbReference>
<accession>A0A0G2E5P4</accession>
<keyword evidence="6" id="KW-1133">Transmembrane helix</keyword>
<dbReference type="InterPro" id="IPR001117">
    <property type="entry name" value="Cu-oxidase_2nd"/>
</dbReference>
<keyword evidence="2" id="KW-0479">Metal-binding</keyword>
<evidence type="ECO:0000259" key="9">
    <source>
        <dbReference type="Pfam" id="PF07732"/>
    </source>
</evidence>
<dbReference type="Proteomes" id="UP000053317">
    <property type="component" value="Unassembled WGS sequence"/>
</dbReference>
<feature type="domain" description="Plastocyanin-like" evidence="9">
    <location>
        <begin position="120"/>
        <end position="233"/>
    </location>
</feature>
<dbReference type="PROSITE" id="PS00079">
    <property type="entry name" value="MULTICOPPER_OXIDASE1"/>
    <property type="match status" value="1"/>
</dbReference>
<feature type="compositionally biased region" description="Basic and acidic residues" evidence="5">
    <location>
        <begin position="696"/>
        <end position="708"/>
    </location>
</feature>
<dbReference type="InterPro" id="IPR002355">
    <property type="entry name" value="Cu_oxidase_Cu_BS"/>
</dbReference>
<feature type="transmembrane region" description="Helical" evidence="6">
    <location>
        <begin position="54"/>
        <end position="77"/>
    </location>
</feature>
<sequence>MRASTESDRDVESYVLSVVSIEDRDHEQAQGLLKKENAQSPSDARHVSISKWKWIRAVISTFILGCIIAPLLLFLLWKALDIRIWHDPISLQRSDDYILDPTWNFDAASTKRVFNWTISDEVANPDGVYRPMLLINKQFPGPLIEVNEGDTIVVNVHNKAKNATSIHWHGIFNKGSNWMDGTVGVTNCPIAPGSEFRYEFKVDGQAGTYWYHAHHGVQTSDGLLGPLIIHSKQEKSLQKIEYATDRVVMVQDYYHDLSDGLLLKYLEPDRENIEPVPDGALINGQNVRNCTSLPNRKCNAKNAALPIFNLEPDKNHRLRFINVGSFAQFQIQVDEHQFAITEVDGTDILPTYFHRLNINPAQRYSIVVNANNTDRDSYWIRARMVTHCFGEKNPELEPEVRAIINYQQPSTTSINSLPAPSQSTLPSSTDWPEVIELICLDLDTSSLKPVIPIAAPPKPDASFYIRTNFEIGAHRLSRGFFNTSSFQPQILYPTLHRLIDHLSPSSPSYNTTTITSLPTLNSPSLPNPQGPTTSIGINTIFTNSSTELFLQTPTISPASTIDLIFTNFDDGSHPLHLHGHKFFILGQGHAYPPPDILSPETVPHNPDVNSLLQNPLRRDTATIESYGWLHIRVILDNPGVWLLHCHISWHFEAGMGMVLGVGIEDIMRDIENADENKTHESSGWINMANNMKPMCTRKDADRGKRPDDSIWDDA</sequence>
<dbReference type="PANTHER" id="PTHR11709:SF414">
    <property type="entry name" value="ADR239WP"/>
    <property type="match status" value="1"/>
</dbReference>
<feature type="domain" description="Plastocyanin-like" evidence="8">
    <location>
        <begin position="554"/>
        <end position="661"/>
    </location>
</feature>
<dbReference type="InterPro" id="IPR045087">
    <property type="entry name" value="Cu-oxidase_fam"/>
</dbReference>